<organism evidence="2 3">
    <name type="scientific">Aerophobetes bacterium</name>
    <dbReference type="NCBI Taxonomy" id="2030807"/>
    <lineage>
        <taxon>Bacteria</taxon>
        <taxon>Candidatus Aerophobota</taxon>
    </lineage>
</organism>
<evidence type="ECO:0000313" key="2">
    <source>
        <dbReference type="EMBL" id="RLE10042.1"/>
    </source>
</evidence>
<keyword evidence="1" id="KW-0472">Membrane</keyword>
<dbReference type="EMBL" id="QMQA01000338">
    <property type="protein sequence ID" value="RLE10042.1"/>
    <property type="molecule type" value="Genomic_DNA"/>
</dbReference>
<gene>
    <name evidence="2" type="ORF">DRJ04_09480</name>
</gene>
<dbReference type="Proteomes" id="UP000280417">
    <property type="component" value="Unassembled WGS sequence"/>
</dbReference>
<keyword evidence="1" id="KW-0812">Transmembrane</keyword>
<dbReference type="AlphaFoldDB" id="A0A662D880"/>
<comment type="caution">
    <text evidence="2">The sequence shown here is derived from an EMBL/GenBank/DDBJ whole genome shotgun (WGS) entry which is preliminary data.</text>
</comment>
<accession>A0A662D880</accession>
<evidence type="ECO:0000256" key="1">
    <source>
        <dbReference type="SAM" id="Phobius"/>
    </source>
</evidence>
<proteinExistence type="predicted"/>
<protein>
    <submittedName>
        <fullName evidence="2">Uncharacterized protein</fullName>
    </submittedName>
</protein>
<evidence type="ECO:0000313" key="3">
    <source>
        <dbReference type="Proteomes" id="UP000280417"/>
    </source>
</evidence>
<keyword evidence="1" id="KW-1133">Transmembrane helix</keyword>
<feature type="transmembrane region" description="Helical" evidence="1">
    <location>
        <begin position="6"/>
        <end position="24"/>
    </location>
</feature>
<reference evidence="2 3" key="1">
    <citation type="submission" date="2018-06" db="EMBL/GenBank/DDBJ databases">
        <title>Extensive metabolic versatility and redundancy in microbially diverse, dynamic hydrothermal sediments.</title>
        <authorList>
            <person name="Dombrowski N."/>
            <person name="Teske A."/>
            <person name="Baker B.J."/>
        </authorList>
    </citation>
    <scope>NUCLEOTIDE SEQUENCE [LARGE SCALE GENOMIC DNA]</scope>
    <source>
        <strain evidence="2">B3_G15</strain>
    </source>
</reference>
<name>A0A662D880_UNCAE</name>
<sequence>MVILFLIIFIAICFVLFIIFFIKWSEAKIKSVSSDVYLKNVSGNLYDESAIDFEDGKAHSDMSHEEVIPILKETRDIPGLDVSELVHFVGGGRLYTVESEEMPDKIKIDRNNLNFVLEGTVAITSKNLLIFNRKDVKKFPHGKIERLGWENGFLIIKRKGVKKKREVFEVHESGPFRYILKALHTR</sequence>